<evidence type="ECO:0000313" key="1">
    <source>
        <dbReference type="EMBL" id="KZE80763.1"/>
    </source>
</evidence>
<keyword evidence="2" id="KW-1185">Reference proteome</keyword>
<organism evidence="1 2">
    <name type="scientific">Paenibacillus elgii</name>
    <dbReference type="NCBI Taxonomy" id="189691"/>
    <lineage>
        <taxon>Bacteria</taxon>
        <taxon>Bacillati</taxon>
        <taxon>Bacillota</taxon>
        <taxon>Bacilli</taxon>
        <taxon>Bacillales</taxon>
        <taxon>Paenibacillaceae</taxon>
        <taxon>Paenibacillus</taxon>
    </lineage>
</organism>
<dbReference type="Proteomes" id="UP000076563">
    <property type="component" value="Unassembled WGS sequence"/>
</dbReference>
<comment type="caution">
    <text evidence="1">The sequence shown here is derived from an EMBL/GenBank/DDBJ whole genome shotgun (WGS) entry which is preliminary data.</text>
</comment>
<evidence type="ECO:0000313" key="2">
    <source>
        <dbReference type="Proteomes" id="UP000076563"/>
    </source>
</evidence>
<reference evidence="2" key="1">
    <citation type="submission" date="2016-01" db="EMBL/GenBank/DDBJ databases">
        <title>Draft genome of Chromobacterium sp. F49.</title>
        <authorList>
            <person name="Hong K.W."/>
        </authorList>
    </citation>
    <scope>NUCLEOTIDE SEQUENCE [LARGE SCALE GENOMIC DNA]</scope>
    <source>
        <strain evidence="2">M63</strain>
    </source>
</reference>
<protein>
    <recommendedName>
        <fullName evidence="3">Rhamnosyl O-methyltransferase</fullName>
    </recommendedName>
</protein>
<dbReference type="Gene3D" id="3.40.50.150">
    <property type="entry name" value="Vaccinia Virus protein VP39"/>
    <property type="match status" value="1"/>
</dbReference>
<dbReference type="InterPro" id="IPR029063">
    <property type="entry name" value="SAM-dependent_MTases_sf"/>
</dbReference>
<proteinExistence type="predicted"/>
<evidence type="ECO:0008006" key="3">
    <source>
        <dbReference type="Google" id="ProtNLM"/>
    </source>
</evidence>
<name>A0A163Z0Y9_9BACL</name>
<sequence>MVKILGIKTTILGVDRIKPFYEDRDIDFIQADVNKINDTLLIKENTFSKYSHPWLIIEDVHINTLGVLKLMSGLMCSGDYLVIEDSMSKQEDIKKWAEVRNNFVVDTYYTDFFGINATSAVNSIITLRNEASNL</sequence>
<gene>
    <name evidence="1" type="ORF">AV654_10405</name>
</gene>
<dbReference type="EMBL" id="LQRA01000046">
    <property type="protein sequence ID" value="KZE80763.1"/>
    <property type="molecule type" value="Genomic_DNA"/>
</dbReference>
<accession>A0A163Z0Y9</accession>
<dbReference type="AlphaFoldDB" id="A0A163Z0Y9"/>